<dbReference type="SUPFAM" id="SSF46785">
    <property type="entry name" value="Winged helix' DNA-binding domain"/>
    <property type="match status" value="1"/>
</dbReference>
<dbReference type="PANTHER" id="PTHR33164:SF89">
    <property type="entry name" value="MARR FAMILY REGULATORY PROTEIN"/>
    <property type="match status" value="1"/>
</dbReference>
<feature type="domain" description="HTH marR-type" evidence="1">
    <location>
        <begin position="35"/>
        <end position="168"/>
    </location>
</feature>
<dbReference type="EMBL" id="CP089983">
    <property type="protein sequence ID" value="WXB04408.1"/>
    <property type="molecule type" value="Genomic_DNA"/>
</dbReference>
<organism evidence="2 3">
    <name type="scientific">Pendulispora rubella</name>
    <dbReference type="NCBI Taxonomy" id="2741070"/>
    <lineage>
        <taxon>Bacteria</taxon>
        <taxon>Pseudomonadati</taxon>
        <taxon>Myxococcota</taxon>
        <taxon>Myxococcia</taxon>
        <taxon>Myxococcales</taxon>
        <taxon>Sorangiineae</taxon>
        <taxon>Pendulisporaceae</taxon>
        <taxon>Pendulispora</taxon>
    </lineage>
</organism>
<sequence length="176" mass="19537">MKAARKQVNKRQADLLPAEAKVMEKLGDLPLDFRAMAAISNLFRASMAVRRRLEGNVLAADRLSWTSFSSLWVLWVWGEMEVRELATHVCISRPTATGVVGTLKRRSFVKSRPGPHDGRTVFVDLTPKGRKVIERVFPKFNAEEAAVASSLGPADQDRLAGLLRSLLRGVDQKNGK</sequence>
<name>A0ABZ2L356_9BACT</name>
<dbReference type="RefSeq" id="WP_394834047.1">
    <property type="nucleotide sequence ID" value="NZ_CP089929.1"/>
</dbReference>
<dbReference type="PROSITE" id="PS50995">
    <property type="entry name" value="HTH_MARR_2"/>
    <property type="match status" value="1"/>
</dbReference>
<gene>
    <name evidence="2" type="ORF">LVJ94_46835</name>
</gene>
<proteinExistence type="predicted"/>
<reference evidence="2" key="1">
    <citation type="submission" date="2021-12" db="EMBL/GenBank/DDBJ databases">
        <title>Discovery of the Pendulisporaceae a myxobacterial family with distinct sporulation behavior and unique specialized metabolism.</title>
        <authorList>
            <person name="Garcia R."/>
            <person name="Popoff A."/>
            <person name="Bader C.D."/>
            <person name="Loehr J."/>
            <person name="Walesch S."/>
            <person name="Walt C."/>
            <person name="Boldt J."/>
            <person name="Bunk B."/>
            <person name="Haeckl F.J.F.P.J."/>
            <person name="Gunesch A.P."/>
            <person name="Birkelbach J."/>
            <person name="Nuebel U."/>
            <person name="Pietschmann T."/>
            <person name="Bach T."/>
            <person name="Mueller R."/>
        </authorList>
    </citation>
    <scope>NUCLEOTIDE SEQUENCE</scope>
    <source>
        <strain evidence="2">MSr11367</strain>
    </source>
</reference>
<evidence type="ECO:0000313" key="3">
    <source>
        <dbReference type="Proteomes" id="UP001374803"/>
    </source>
</evidence>
<dbReference type="Pfam" id="PF01047">
    <property type="entry name" value="MarR"/>
    <property type="match status" value="1"/>
</dbReference>
<dbReference type="PANTHER" id="PTHR33164">
    <property type="entry name" value="TRANSCRIPTIONAL REGULATOR, MARR FAMILY"/>
    <property type="match status" value="1"/>
</dbReference>
<dbReference type="Proteomes" id="UP001374803">
    <property type="component" value="Chromosome"/>
</dbReference>
<evidence type="ECO:0000313" key="2">
    <source>
        <dbReference type="EMBL" id="WXB04408.1"/>
    </source>
</evidence>
<dbReference type="InterPro" id="IPR036388">
    <property type="entry name" value="WH-like_DNA-bd_sf"/>
</dbReference>
<dbReference type="SMART" id="SM00347">
    <property type="entry name" value="HTH_MARR"/>
    <property type="match status" value="1"/>
</dbReference>
<dbReference type="InterPro" id="IPR039422">
    <property type="entry name" value="MarR/SlyA-like"/>
</dbReference>
<keyword evidence="3" id="KW-1185">Reference proteome</keyword>
<accession>A0ABZ2L356</accession>
<dbReference type="InterPro" id="IPR036390">
    <property type="entry name" value="WH_DNA-bd_sf"/>
</dbReference>
<dbReference type="InterPro" id="IPR000835">
    <property type="entry name" value="HTH_MarR-typ"/>
</dbReference>
<dbReference type="Gene3D" id="1.10.10.10">
    <property type="entry name" value="Winged helix-like DNA-binding domain superfamily/Winged helix DNA-binding domain"/>
    <property type="match status" value="1"/>
</dbReference>
<protein>
    <submittedName>
        <fullName evidence="2">MarR family transcriptional regulator</fullName>
    </submittedName>
</protein>
<evidence type="ECO:0000259" key="1">
    <source>
        <dbReference type="PROSITE" id="PS50995"/>
    </source>
</evidence>